<feature type="coiled-coil region" evidence="2">
    <location>
        <begin position="234"/>
        <end position="271"/>
    </location>
</feature>
<dbReference type="STRING" id="180163.SAMN02745174_02569"/>
<feature type="coiled-coil region" evidence="2">
    <location>
        <begin position="53"/>
        <end position="80"/>
    </location>
</feature>
<evidence type="ECO:0000313" key="5">
    <source>
        <dbReference type="Proteomes" id="UP000191153"/>
    </source>
</evidence>
<dbReference type="Gene3D" id="1.10.10.10">
    <property type="entry name" value="Winged helix-like DNA-binding domain superfamily/Winged helix DNA-binding domain"/>
    <property type="match status" value="1"/>
</dbReference>
<proteinExistence type="inferred from homology"/>
<evidence type="ECO:0000259" key="3">
    <source>
        <dbReference type="Pfam" id="PF01051"/>
    </source>
</evidence>
<evidence type="ECO:0000313" key="4">
    <source>
        <dbReference type="EMBL" id="SKA10876.1"/>
    </source>
</evidence>
<evidence type="ECO:0000256" key="2">
    <source>
        <dbReference type="SAM" id="Coils"/>
    </source>
</evidence>
<dbReference type="RefSeq" id="WP_078694975.1">
    <property type="nucleotide sequence ID" value="NZ_FUWX01000042.1"/>
</dbReference>
<dbReference type="OrthoDB" id="82218at2"/>
<dbReference type="SUPFAM" id="SSF46785">
    <property type="entry name" value="Winged helix' DNA-binding domain"/>
    <property type="match status" value="1"/>
</dbReference>
<comment type="similarity">
    <text evidence="1">Belongs to the initiator RepB protein family.</text>
</comment>
<protein>
    <submittedName>
        <fullName evidence="4">Protein involved in initiation of plasmid replication</fullName>
    </submittedName>
</protein>
<feature type="domain" description="Initiator Rep protein WH1" evidence="3">
    <location>
        <begin position="7"/>
        <end position="148"/>
    </location>
</feature>
<dbReference type="GO" id="GO:0006270">
    <property type="term" value="P:DNA replication initiation"/>
    <property type="evidence" value="ECO:0007669"/>
    <property type="project" value="InterPro"/>
</dbReference>
<evidence type="ECO:0000256" key="1">
    <source>
        <dbReference type="ARBA" id="ARBA00038283"/>
    </source>
</evidence>
<dbReference type="InterPro" id="IPR036390">
    <property type="entry name" value="WH_DNA-bd_sf"/>
</dbReference>
<organism evidence="4 5">
    <name type="scientific">Cetobacterium ceti</name>
    <dbReference type="NCBI Taxonomy" id="180163"/>
    <lineage>
        <taxon>Bacteria</taxon>
        <taxon>Fusobacteriati</taxon>
        <taxon>Fusobacteriota</taxon>
        <taxon>Fusobacteriia</taxon>
        <taxon>Fusobacteriales</taxon>
        <taxon>Fusobacteriaceae</taxon>
        <taxon>Cetobacterium</taxon>
    </lineage>
</organism>
<dbReference type="InterPro" id="IPR000525">
    <property type="entry name" value="Initiator_Rep_WH1"/>
</dbReference>
<keyword evidence="5" id="KW-1185">Reference proteome</keyword>
<accession>A0A1T4R4W5</accession>
<dbReference type="AlphaFoldDB" id="A0A1T4R4W5"/>
<dbReference type="Pfam" id="PF21205">
    <property type="entry name" value="Rep3_C"/>
    <property type="match status" value="1"/>
</dbReference>
<dbReference type="InterPro" id="IPR036388">
    <property type="entry name" value="WH-like_DNA-bd_sf"/>
</dbReference>
<dbReference type="EMBL" id="FUWX01000042">
    <property type="protein sequence ID" value="SKA10876.1"/>
    <property type="molecule type" value="Genomic_DNA"/>
</dbReference>
<name>A0A1T4R4W5_9FUSO</name>
<dbReference type="Pfam" id="PF01051">
    <property type="entry name" value="Rep3_N"/>
    <property type="match status" value="1"/>
</dbReference>
<dbReference type="Proteomes" id="UP000191153">
    <property type="component" value="Unassembled WGS sequence"/>
</dbReference>
<keyword evidence="2" id="KW-0175">Coiled coil</keyword>
<gene>
    <name evidence="4" type="ORF">SAMN02745174_02569</name>
</gene>
<sequence>MKKQELIYHNHVNDLLLGDLSPKVNDIFFSFLFKFKELETDYIEMSFAELKELAKTQRHNRELIQNLEKLSVKLKQLTTVIRTEKKIEIFSPFRKLIIDIEKSIIKVEIDIDFKKMLFELENNYTITDLKELISLKKSYSKNLYRLLKQWESIKKREFTLEEFKKLLAVPKSYKMCDIDKEILIPSIEELKQYFSNLNVKKIKTGVKVTNLLFSWQDKEKVKVEKAIQGAKKILNSAIEEKKQKVQEVKCIEQENEMIEITKNDFDKLYEQYLIENNATHTSITRKCFEIANRRIYKIID</sequence>
<reference evidence="4 5" key="1">
    <citation type="submission" date="2017-02" db="EMBL/GenBank/DDBJ databases">
        <authorList>
            <person name="Peterson S.W."/>
        </authorList>
    </citation>
    <scope>NUCLEOTIDE SEQUENCE [LARGE SCALE GENOMIC DNA]</scope>
    <source>
        <strain evidence="4 5">ATCC 700028</strain>
    </source>
</reference>
<dbReference type="GO" id="GO:0003887">
    <property type="term" value="F:DNA-directed DNA polymerase activity"/>
    <property type="evidence" value="ECO:0007669"/>
    <property type="project" value="InterPro"/>
</dbReference>